<dbReference type="PROSITE" id="PS01183">
    <property type="entry name" value="UBIE_1"/>
    <property type="match status" value="1"/>
</dbReference>
<evidence type="ECO:0000256" key="1">
    <source>
        <dbReference type="ARBA" id="ARBA00022603"/>
    </source>
</evidence>
<accession>A0ABD0V0T9</accession>
<keyword evidence="3" id="KW-0949">S-adenosyl-L-methionine</keyword>
<keyword evidence="2" id="KW-0808">Transferase</keyword>
<dbReference type="InterPro" id="IPR023576">
    <property type="entry name" value="UbiE/COQ5_MeTrFase_CS"/>
</dbReference>
<name>A0ABD0V0T9_DENTH</name>
<protein>
    <submittedName>
        <fullName evidence="4">Uncharacterized protein</fullName>
    </submittedName>
</protein>
<dbReference type="AlphaFoldDB" id="A0ABD0V0T9"/>
<dbReference type="EMBL" id="JANQDX010000009">
    <property type="protein sequence ID" value="KAL0918519.1"/>
    <property type="molecule type" value="Genomic_DNA"/>
</dbReference>
<dbReference type="Pfam" id="PF01209">
    <property type="entry name" value="Ubie_methyltran"/>
    <property type="match status" value="1"/>
</dbReference>
<evidence type="ECO:0000313" key="5">
    <source>
        <dbReference type="Proteomes" id="UP001552299"/>
    </source>
</evidence>
<dbReference type="GO" id="GO:0008168">
    <property type="term" value="F:methyltransferase activity"/>
    <property type="evidence" value="ECO:0007669"/>
    <property type="project" value="UniProtKB-KW"/>
</dbReference>
<proteinExistence type="predicted"/>
<dbReference type="Proteomes" id="UP001552299">
    <property type="component" value="Unassembled WGS sequence"/>
</dbReference>
<keyword evidence="1" id="KW-0489">Methyltransferase</keyword>
<sequence length="119" mass="13867">MDLPSCRSNLHNSLFTVAASPPRCSLLRYQRLLLRYQRKQNGVRCSADRRELFTRIAPVYDNLNDLLSLGQHRIWKKMCVSWSGFRGKFWKADEIVDKTLPRDFALISRGLYDLSSGFL</sequence>
<comment type="caution">
    <text evidence="4">The sequence shown here is derived from an EMBL/GenBank/DDBJ whole genome shotgun (WGS) entry which is preliminary data.</text>
</comment>
<keyword evidence="5" id="KW-1185">Reference proteome</keyword>
<organism evidence="4 5">
    <name type="scientific">Dendrobium thyrsiflorum</name>
    <name type="common">Pinecone-like raceme dendrobium</name>
    <name type="synonym">Orchid</name>
    <dbReference type="NCBI Taxonomy" id="117978"/>
    <lineage>
        <taxon>Eukaryota</taxon>
        <taxon>Viridiplantae</taxon>
        <taxon>Streptophyta</taxon>
        <taxon>Embryophyta</taxon>
        <taxon>Tracheophyta</taxon>
        <taxon>Spermatophyta</taxon>
        <taxon>Magnoliopsida</taxon>
        <taxon>Liliopsida</taxon>
        <taxon>Asparagales</taxon>
        <taxon>Orchidaceae</taxon>
        <taxon>Epidendroideae</taxon>
        <taxon>Malaxideae</taxon>
        <taxon>Dendrobiinae</taxon>
        <taxon>Dendrobium</taxon>
    </lineage>
</organism>
<evidence type="ECO:0000256" key="2">
    <source>
        <dbReference type="ARBA" id="ARBA00022679"/>
    </source>
</evidence>
<evidence type="ECO:0000313" key="4">
    <source>
        <dbReference type="EMBL" id="KAL0918519.1"/>
    </source>
</evidence>
<evidence type="ECO:0000256" key="3">
    <source>
        <dbReference type="ARBA" id="ARBA00022691"/>
    </source>
</evidence>
<reference evidence="4 5" key="1">
    <citation type="journal article" date="2024" name="Plant Biotechnol. J.">
        <title>Dendrobium thyrsiflorum genome and its molecular insights into genes involved in important horticultural traits.</title>
        <authorList>
            <person name="Chen B."/>
            <person name="Wang J.Y."/>
            <person name="Zheng P.J."/>
            <person name="Li K.L."/>
            <person name="Liang Y.M."/>
            <person name="Chen X.F."/>
            <person name="Zhang C."/>
            <person name="Zhao X."/>
            <person name="He X."/>
            <person name="Zhang G.Q."/>
            <person name="Liu Z.J."/>
            <person name="Xu Q."/>
        </authorList>
    </citation>
    <scope>NUCLEOTIDE SEQUENCE [LARGE SCALE GENOMIC DNA]</scope>
    <source>
        <strain evidence="4">GZMU011</strain>
    </source>
</reference>
<dbReference type="GO" id="GO:0032259">
    <property type="term" value="P:methylation"/>
    <property type="evidence" value="ECO:0007669"/>
    <property type="project" value="UniProtKB-KW"/>
</dbReference>
<gene>
    <name evidence="4" type="ORF">M5K25_010531</name>
</gene>